<feature type="binding site" evidence="6">
    <location>
        <position position="195"/>
    </location>
    <ligand>
        <name>S-adenosyl-L-methionine</name>
        <dbReference type="ChEBI" id="CHEBI:59789"/>
    </ligand>
</feature>
<dbReference type="GO" id="GO:0005737">
    <property type="term" value="C:cytoplasm"/>
    <property type="evidence" value="ECO:0007669"/>
    <property type="project" value="UniProtKB-SubCell"/>
</dbReference>
<dbReference type="Gene3D" id="3.40.50.150">
    <property type="entry name" value="Vaccinia Virus protein VP39"/>
    <property type="match status" value="1"/>
</dbReference>
<dbReference type="HAMAP" id="MF_00735">
    <property type="entry name" value="Methyltr_PrmA"/>
    <property type="match status" value="1"/>
</dbReference>
<dbReference type="GO" id="GO:0005840">
    <property type="term" value="C:ribosome"/>
    <property type="evidence" value="ECO:0007669"/>
    <property type="project" value="UniProtKB-KW"/>
</dbReference>
<feature type="binding site" evidence="6">
    <location>
        <position position="173"/>
    </location>
    <ligand>
        <name>S-adenosyl-L-methionine</name>
        <dbReference type="ChEBI" id="CHEBI:59789"/>
    </ligand>
</feature>
<dbReference type="PANTHER" id="PTHR43648:SF1">
    <property type="entry name" value="ELECTRON TRANSFER FLAVOPROTEIN BETA SUBUNIT LYSINE METHYLTRANSFERASE"/>
    <property type="match status" value="1"/>
</dbReference>
<dbReference type="Pfam" id="PF06325">
    <property type="entry name" value="PrmA"/>
    <property type="match status" value="1"/>
</dbReference>
<reference evidence="7" key="1">
    <citation type="submission" date="2020-10" db="EMBL/GenBank/DDBJ databases">
        <authorList>
            <person name="Gilroy R."/>
        </authorList>
    </citation>
    <scope>NUCLEOTIDE SEQUENCE</scope>
    <source>
        <strain evidence="7">ChiHecec3B27-6122</strain>
    </source>
</reference>
<dbReference type="PIRSF" id="PIRSF000401">
    <property type="entry name" value="RPL11_MTase"/>
    <property type="match status" value="1"/>
</dbReference>
<dbReference type="GO" id="GO:0032259">
    <property type="term" value="P:methylation"/>
    <property type="evidence" value="ECO:0007669"/>
    <property type="project" value="UniProtKB-KW"/>
</dbReference>
<keyword evidence="2 6" id="KW-0963">Cytoplasm</keyword>
<protein>
    <recommendedName>
        <fullName evidence="6">Ribosomal protein L11 methyltransferase</fullName>
        <shortName evidence="6">L11 Mtase</shortName>
        <ecNumber evidence="6">2.1.1.-</ecNumber>
    </recommendedName>
</protein>
<dbReference type="GO" id="GO:0008276">
    <property type="term" value="F:protein methyltransferase activity"/>
    <property type="evidence" value="ECO:0007669"/>
    <property type="project" value="UniProtKB-UniRule"/>
</dbReference>
<dbReference type="CDD" id="cd02440">
    <property type="entry name" value="AdoMet_MTases"/>
    <property type="match status" value="1"/>
</dbReference>
<feature type="binding site" evidence="6">
    <location>
        <position position="245"/>
    </location>
    <ligand>
        <name>S-adenosyl-L-methionine</name>
        <dbReference type="ChEBI" id="CHEBI:59789"/>
    </ligand>
</feature>
<keyword evidence="4 6" id="KW-0808">Transferase</keyword>
<comment type="similarity">
    <text evidence="1 6">Belongs to the methyltransferase superfamily. PrmA family.</text>
</comment>
<dbReference type="AlphaFoldDB" id="A0A9D1G349"/>
<evidence type="ECO:0000256" key="1">
    <source>
        <dbReference type="ARBA" id="ARBA00009741"/>
    </source>
</evidence>
<evidence type="ECO:0000313" key="8">
    <source>
        <dbReference type="Proteomes" id="UP000886876"/>
    </source>
</evidence>
<dbReference type="InterPro" id="IPR029063">
    <property type="entry name" value="SAM-dependent_MTases_sf"/>
</dbReference>
<proteinExistence type="inferred from homology"/>
<evidence type="ECO:0000256" key="5">
    <source>
        <dbReference type="ARBA" id="ARBA00022691"/>
    </source>
</evidence>
<dbReference type="EMBL" id="DVJS01000002">
    <property type="protein sequence ID" value="HIS96351.1"/>
    <property type="molecule type" value="Genomic_DNA"/>
</dbReference>
<evidence type="ECO:0000256" key="6">
    <source>
        <dbReference type="HAMAP-Rule" id="MF_00735"/>
    </source>
</evidence>
<dbReference type="Proteomes" id="UP000886876">
    <property type="component" value="Unassembled WGS sequence"/>
</dbReference>
<dbReference type="InterPro" id="IPR050078">
    <property type="entry name" value="Ribosomal_L11_MeTrfase_PrmA"/>
</dbReference>
<dbReference type="InterPro" id="IPR004498">
    <property type="entry name" value="Ribosomal_PrmA_MeTrfase"/>
</dbReference>
<comment type="function">
    <text evidence="6">Methylates ribosomal protein L11.</text>
</comment>
<comment type="catalytic activity">
    <reaction evidence="6">
        <text>L-lysyl-[protein] + 3 S-adenosyl-L-methionine = N(6),N(6),N(6)-trimethyl-L-lysyl-[protein] + 3 S-adenosyl-L-homocysteine + 3 H(+)</text>
        <dbReference type="Rhea" id="RHEA:54192"/>
        <dbReference type="Rhea" id="RHEA-COMP:9752"/>
        <dbReference type="Rhea" id="RHEA-COMP:13826"/>
        <dbReference type="ChEBI" id="CHEBI:15378"/>
        <dbReference type="ChEBI" id="CHEBI:29969"/>
        <dbReference type="ChEBI" id="CHEBI:57856"/>
        <dbReference type="ChEBI" id="CHEBI:59789"/>
        <dbReference type="ChEBI" id="CHEBI:61961"/>
    </reaction>
</comment>
<evidence type="ECO:0000256" key="3">
    <source>
        <dbReference type="ARBA" id="ARBA00022603"/>
    </source>
</evidence>
<sequence length="309" mass="34184">MQWIEASFKTRSGDIDELCDRLVMLGAEGLVIEDEADFRRFLEQNRQYWDYVDEELEARYSGVSRVKLYVEDSPEGRAQLAAFTDGTGLEPDTRVVADEDWAENWKQYYKPIEIGEKLLILPRWEPIPENPQRLILRLDPGLAFGTGGHATTRMCLEALEKYSAPEKFVLDLGCGSGILGIGALVLGCAYCAGCDVDPKSPESAAENAKLNGIRESIYKMYTGDITGDEGLRAELGSGYDIVLANIVSDVIIPLAPHVPAFMSRSGVFITSGIIDGRQAELAAALEAAGFEISEHMHEDEWHAFVCRLK</sequence>
<comment type="subcellular location">
    <subcellularLocation>
        <location evidence="6">Cytoplasm</location>
    </subcellularLocation>
</comment>
<organism evidence="7 8">
    <name type="scientific">Candidatus Scatomorpha pullistercoris</name>
    <dbReference type="NCBI Taxonomy" id="2840929"/>
    <lineage>
        <taxon>Bacteria</taxon>
        <taxon>Bacillati</taxon>
        <taxon>Bacillota</taxon>
        <taxon>Clostridia</taxon>
        <taxon>Eubacteriales</taxon>
        <taxon>Candidatus Scatomorpha</taxon>
    </lineage>
</organism>
<comment type="caution">
    <text evidence="7">The sequence shown here is derived from an EMBL/GenBank/DDBJ whole genome shotgun (WGS) entry which is preliminary data.</text>
</comment>
<evidence type="ECO:0000256" key="2">
    <source>
        <dbReference type="ARBA" id="ARBA00022490"/>
    </source>
</evidence>
<dbReference type="NCBIfam" id="TIGR00406">
    <property type="entry name" value="prmA"/>
    <property type="match status" value="1"/>
</dbReference>
<dbReference type="SUPFAM" id="SSF53335">
    <property type="entry name" value="S-adenosyl-L-methionine-dependent methyltransferases"/>
    <property type="match status" value="1"/>
</dbReference>
<dbReference type="PANTHER" id="PTHR43648">
    <property type="entry name" value="ELECTRON TRANSFER FLAVOPROTEIN BETA SUBUNIT LYSINE METHYLTRANSFERASE"/>
    <property type="match status" value="1"/>
</dbReference>
<reference evidence="7" key="2">
    <citation type="journal article" date="2021" name="PeerJ">
        <title>Extensive microbial diversity within the chicken gut microbiome revealed by metagenomics and culture.</title>
        <authorList>
            <person name="Gilroy R."/>
            <person name="Ravi A."/>
            <person name="Getino M."/>
            <person name="Pursley I."/>
            <person name="Horton D.L."/>
            <person name="Alikhan N.F."/>
            <person name="Baker D."/>
            <person name="Gharbi K."/>
            <person name="Hall N."/>
            <person name="Watson M."/>
            <person name="Adriaenssens E.M."/>
            <person name="Foster-Nyarko E."/>
            <person name="Jarju S."/>
            <person name="Secka A."/>
            <person name="Antonio M."/>
            <person name="Oren A."/>
            <person name="Chaudhuri R.R."/>
            <person name="La Ragione R."/>
            <person name="Hildebrand F."/>
            <person name="Pallen M.J."/>
        </authorList>
    </citation>
    <scope>NUCLEOTIDE SEQUENCE</scope>
    <source>
        <strain evidence="7">ChiHecec3B27-6122</strain>
    </source>
</reference>
<feature type="binding site" evidence="6">
    <location>
        <position position="152"/>
    </location>
    <ligand>
        <name>S-adenosyl-L-methionine</name>
        <dbReference type="ChEBI" id="CHEBI:59789"/>
    </ligand>
</feature>
<keyword evidence="3 6" id="KW-0489">Methyltransferase</keyword>
<dbReference type="EC" id="2.1.1.-" evidence="6"/>
<name>A0A9D1G349_9FIRM</name>
<keyword evidence="5 6" id="KW-0949">S-adenosyl-L-methionine</keyword>
<keyword evidence="7" id="KW-0689">Ribosomal protein</keyword>
<evidence type="ECO:0000313" key="7">
    <source>
        <dbReference type="EMBL" id="HIS96351.1"/>
    </source>
</evidence>
<keyword evidence="7" id="KW-0687">Ribonucleoprotein</keyword>
<gene>
    <name evidence="6 7" type="primary">prmA</name>
    <name evidence="7" type="ORF">IAD42_00070</name>
</gene>
<evidence type="ECO:0000256" key="4">
    <source>
        <dbReference type="ARBA" id="ARBA00022679"/>
    </source>
</evidence>
<accession>A0A9D1G349</accession>